<evidence type="ECO:0000256" key="1">
    <source>
        <dbReference type="ARBA" id="ARBA00004651"/>
    </source>
</evidence>
<keyword evidence="7" id="KW-0625">Polysaccharide transport</keyword>
<feature type="transmembrane region" description="Helical" evidence="9">
    <location>
        <begin position="74"/>
        <end position="101"/>
    </location>
</feature>
<feature type="transmembrane region" description="Helical" evidence="9">
    <location>
        <begin position="149"/>
        <end position="172"/>
    </location>
</feature>
<keyword evidence="5 9" id="KW-0812">Transmembrane</keyword>
<evidence type="ECO:0000256" key="2">
    <source>
        <dbReference type="ARBA" id="ARBA00007783"/>
    </source>
</evidence>
<keyword evidence="3" id="KW-0813">Transport</keyword>
<evidence type="ECO:0000256" key="5">
    <source>
        <dbReference type="ARBA" id="ARBA00022692"/>
    </source>
</evidence>
<keyword evidence="8 9" id="KW-0472">Membrane</keyword>
<gene>
    <name evidence="11" type="ORF">LMG9964_04170</name>
</gene>
<comment type="similarity">
    <text evidence="2">Belongs to the ABC-2 integral membrane protein family.</text>
</comment>
<keyword evidence="4" id="KW-1003">Cell membrane</keyword>
<dbReference type="EMBL" id="CADILN010000005">
    <property type="protein sequence ID" value="CAB4050504.1"/>
    <property type="molecule type" value="Genomic_DNA"/>
</dbReference>
<comment type="subcellular location">
    <subcellularLocation>
        <location evidence="1">Cell membrane</location>
        <topology evidence="1">Multi-pass membrane protein</topology>
    </subcellularLocation>
</comment>
<dbReference type="RefSeq" id="WP_051156724.1">
    <property type="nucleotide sequence ID" value="NZ_CADILN010000005.1"/>
</dbReference>
<dbReference type="Proteomes" id="UP000494102">
    <property type="component" value="Unassembled WGS sequence"/>
</dbReference>
<evidence type="ECO:0000256" key="4">
    <source>
        <dbReference type="ARBA" id="ARBA00022475"/>
    </source>
</evidence>
<evidence type="ECO:0000256" key="3">
    <source>
        <dbReference type="ARBA" id="ARBA00022448"/>
    </source>
</evidence>
<protein>
    <recommendedName>
        <fullName evidence="10">ABC-2 type transporter transmembrane domain-containing protein</fullName>
    </recommendedName>
</protein>
<keyword evidence="7" id="KW-0762">Sugar transport</keyword>
<dbReference type="AlphaFoldDB" id="A0A6J5KCA8"/>
<feature type="transmembrane region" description="Helical" evidence="9">
    <location>
        <begin position="122"/>
        <end position="143"/>
    </location>
</feature>
<evidence type="ECO:0000256" key="7">
    <source>
        <dbReference type="ARBA" id="ARBA00023047"/>
    </source>
</evidence>
<feature type="transmembrane region" description="Helical" evidence="9">
    <location>
        <begin position="184"/>
        <end position="201"/>
    </location>
</feature>
<evidence type="ECO:0000256" key="6">
    <source>
        <dbReference type="ARBA" id="ARBA00022989"/>
    </source>
</evidence>
<dbReference type="GO" id="GO:0140359">
    <property type="term" value="F:ABC-type transporter activity"/>
    <property type="evidence" value="ECO:0007669"/>
    <property type="project" value="InterPro"/>
</dbReference>
<evidence type="ECO:0000256" key="9">
    <source>
        <dbReference type="SAM" id="Phobius"/>
    </source>
</evidence>
<dbReference type="Pfam" id="PF01061">
    <property type="entry name" value="ABC2_membrane"/>
    <property type="match status" value="1"/>
</dbReference>
<proteinExistence type="inferred from homology"/>
<evidence type="ECO:0000256" key="8">
    <source>
        <dbReference type="ARBA" id="ARBA00023136"/>
    </source>
</evidence>
<dbReference type="InterPro" id="IPR013525">
    <property type="entry name" value="ABC2_TM"/>
</dbReference>
<name>A0A6J5KCA8_9BURK</name>
<evidence type="ECO:0000259" key="10">
    <source>
        <dbReference type="Pfam" id="PF01061"/>
    </source>
</evidence>
<reference evidence="11 12" key="1">
    <citation type="submission" date="2020-04" db="EMBL/GenBank/DDBJ databases">
        <authorList>
            <person name="De Canck E."/>
        </authorList>
    </citation>
    <scope>NUCLEOTIDE SEQUENCE [LARGE SCALE GENOMIC DNA]</scope>
    <source>
        <strain evidence="11 12">LMG 9964</strain>
    </source>
</reference>
<feature type="domain" description="ABC-2 type transporter transmembrane" evidence="10">
    <location>
        <begin position="27"/>
        <end position="227"/>
    </location>
</feature>
<dbReference type="PANTHER" id="PTHR30413:SF10">
    <property type="entry name" value="CAPSULE POLYSACCHARIDE EXPORT INNER-MEMBRANE PROTEIN CTRC"/>
    <property type="match status" value="1"/>
</dbReference>
<dbReference type="GO" id="GO:0005886">
    <property type="term" value="C:plasma membrane"/>
    <property type="evidence" value="ECO:0007669"/>
    <property type="project" value="UniProtKB-SubCell"/>
</dbReference>
<sequence length="268" mass="30863">MNKPIDDVRQRAGARDLVAALRNPHLWALLAWYDIRQRYRRSVLGPFWVTLSTGIMIGTMGILWSFLFKNDVKAYLPFFAVGSIVWTFYSTQINEACLGFVQFEHTIKQIRFPMPVYLLRIMVRNLIILAHNSVIILLVFAALRVSVDWHVLLIIPGLLVGSVAMLGISMIVSVFCTRFRDMPMIVQNATMVLFYLTPIIWRPNSLGNHAWVAEWNPFAHLVEIVRAPLVDHVFPVDSYVWSIASAIFLVLFGVLLQGRYRNRIAYWL</sequence>
<accession>A0A6J5KCA8</accession>
<feature type="transmembrane region" description="Helical" evidence="9">
    <location>
        <begin position="43"/>
        <end position="68"/>
    </location>
</feature>
<dbReference type="GeneID" id="27795920"/>
<dbReference type="GO" id="GO:0015920">
    <property type="term" value="P:lipopolysaccharide transport"/>
    <property type="evidence" value="ECO:0007669"/>
    <property type="project" value="TreeGrafter"/>
</dbReference>
<dbReference type="PANTHER" id="PTHR30413">
    <property type="entry name" value="INNER MEMBRANE TRANSPORT PERMEASE"/>
    <property type="match status" value="1"/>
</dbReference>
<keyword evidence="6 9" id="KW-1133">Transmembrane helix</keyword>
<organism evidence="11 12">
    <name type="scientific">Paraburkholderia phenoliruptrix</name>
    <dbReference type="NCBI Taxonomy" id="252970"/>
    <lineage>
        <taxon>Bacteria</taxon>
        <taxon>Pseudomonadati</taxon>
        <taxon>Pseudomonadota</taxon>
        <taxon>Betaproteobacteria</taxon>
        <taxon>Burkholderiales</taxon>
        <taxon>Burkholderiaceae</taxon>
        <taxon>Paraburkholderia</taxon>
    </lineage>
</organism>
<feature type="transmembrane region" description="Helical" evidence="9">
    <location>
        <begin position="238"/>
        <end position="256"/>
    </location>
</feature>
<dbReference type="GO" id="GO:0015774">
    <property type="term" value="P:polysaccharide transport"/>
    <property type="evidence" value="ECO:0007669"/>
    <property type="project" value="UniProtKB-KW"/>
</dbReference>
<evidence type="ECO:0000313" key="12">
    <source>
        <dbReference type="Proteomes" id="UP000494102"/>
    </source>
</evidence>
<evidence type="ECO:0000313" key="11">
    <source>
        <dbReference type="EMBL" id="CAB4050504.1"/>
    </source>
</evidence>